<proteinExistence type="predicted"/>
<dbReference type="InterPro" id="IPR045017">
    <property type="entry name" value="DECR2-like"/>
</dbReference>
<keyword evidence="1" id="KW-0521">NADP</keyword>
<evidence type="ECO:0000256" key="2">
    <source>
        <dbReference type="ARBA" id="ARBA00023002"/>
    </source>
</evidence>
<evidence type="ECO:0000313" key="3">
    <source>
        <dbReference type="EMBL" id="GAA3952947.1"/>
    </source>
</evidence>
<comment type="caution">
    <text evidence="3">The sequence shown here is derived from an EMBL/GenBank/DDBJ whole genome shotgun (WGS) entry which is preliminary data.</text>
</comment>
<dbReference type="InterPro" id="IPR002347">
    <property type="entry name" value="SDR_fam"/>
</dbReference>
<dbReference type="RefSeq" id="WP_344781006.1">
    <property type="nucleotide sequence ID" value="NZ_BAAAZW010000002.1"/>
</dbReference>
<accession>A0ABP7NRZ8</accession>
<dbReference type="EMBL" id="BAAAZW010000002">
    <property type="protein sequence ID" value="GAA3952947.1"/>
    <property type="molecule type" value="Genomic_DNA"/>
</dbReference>
<dbReference type="InterPro" id="IPR036291">
    <property type="entry name" value="NAD(P)-bd_dom_sf"/>
</dbReference>
<keyword evidence="4" id="KW-1185">Reference proteome</keyword>
<dbReference type="Pfam" id="PF13561">
    <property type="entry name" value="adh_short_C2"/>
    <property type="match status" value="1"/>
</dbReference>
<name>A0ABP7NRZ8_9ACTN</name>
<evidence type="ECO:0000256" key="1">
    <source>
        <dbReference type="ARBA" id="ARBA00022857"/>
    </source>
</evidence>
<dbReference type="PRINTS" id="PR00081">
    <property type="entry name" value="GDHRDH"/>
</dbReference>
<dbReference type="PANTHER" id="PTHR43296">
    <property type="entry name" value="PEROXISOMAL 2,4-DIENOYL-COA REDUCTASE"/>
    <property type="match status" value="1"/>
</dbReference>
<gene>
    <name evidence="3" type="ORF">GCM10022231_08860</name>
</gene>
<organism evidence="3 4">
    <name type="scientific">Gordonia caeni</name>
    <dbReference type="NCBI Taxonomy" id="1007097"/>
    <lineage>
        <taxon>Bacteria</taxon>
        <taxon>Bacillati</taxon>
        <taxon>Actinomycetota</taxon>
        <taxon>Actinomycetes</taxon>
        <taxon>Mycobacteriales</taxon>
        <taxon>Gordoniaceae</taxon>
        <taxon>Gordonia</taxon>
    </lineage>
</organism>
<keyword evidence="2" id="KW-0560">Oxidoreductase</keyword>
<dbReference type="Gene3D" id="3.40.50.720">
    <property type="entry name" value="NAD(P)-binding Rossmann-like Domain"/>
    <property type="match status" value="1"/>
</dbReference>
<dbReference type="PANTHER" id="PTHR43296:SF2">
    <property type="entry name" value="PEROXISOMAL 2,4-DIENOYL-COA REDUCTASE [(3E)-ENOYL-COA-PRODUCING]"/>
    <property type="match status" value="1"/>
</dbReference>
<evidence type="ECO:0000313" key="4">
    <source>
        <dbReference type="Proteomes" id="UP001418444"/>
    </source>
</evidence>
<reference evidence="4" key="1">
    <citation type="journal article" date="2019" name="Int. J. Syst. Evol. Microbiol.">
        <title>The Global Catalogue of Microorganisms (GCM) 10K type strain sequencing project: providing services to taxonomists for standard genome sequencing and annotation.</title>
        <authorList>
            <consortium name="The Broad Institute Genomics Platform"/>
            <consortium name="The Broad Institute Genome Sequencing Center for Infectious Disease"/>
            <person name="Wu L."/>
            <person name="Ma J."/>
        </authorList>
    </citation>
    <scope>NUCLEOTIDE SEQUENCE [LARGE SCALE GENOMIC DNA]</scope>
    <source>
        <strain evidence="4">JCM 16923</strain>
    </source>
</reference>
<dbReference type="SUPFAM" id="SSF51735">
    <property type="entry name" value="NAD(P)-binding Rossmann-fold domains"/>
    <property type="match status" value="1"/>
</dbReference>
<sequence length="278" mass="28006">MSDLLSNLSPTLLDGTTAFITGGGSGINLGIGKVFAALGANLSICGRDGAKLQRAATELEELGARVVHCVADVRDHDALAAAMERTADAVGPINTLIAGAAGNFNAPAEKISANGFATVVGIDLLGAFNAAHAAFEQLAETSGSITFISAGQAYAPTSNQVHAGAAKAGIENLMQNLALEWGPRGVRANTIVPGPIAGTLGVERLSAEVGAAEWRRAVPLGRFGTTEEVGVMAAVLASPLAAYVSGCRIQVDGGFGLAGFGMLHRAWMDLGTGATAPA</sequence>
<protein>
    <submittedName>
        <fullName evidence="3">SDR family oxidoreductase</fullName>
    </submittedName>
</protein>
<dbReference type="Proteomes" id="UP001418444">
    <property type="component" value="Unassembled WGS sequence"/>
</dbReference>